<dbReference type="EMBL" id="CP054491">
    <property type="protein sequence ID" value="QKQ25537.1"/>
    <property type="molecule type" value="Genomic_DNA"/>
</dbReference>
<dbReference type="KEGG" id="rev:HUE57_03910"/>
<organism evidence="3 4">
    <name type="scientific">Candidatus Reidiella endopervernicosa</name>
    <dbReference type="NCBI Taxonomy" id="2738883"/>
    <lineage>
        <taxon>Bacteria</taxon>
        <taxon>Pseudomonadati</taxon>
        <taxon>Pseudomonadota</taxon>
        <taxon>Gammaproteobacteria</taxon>
        <taxon>Candidatus Reidiella</taxon>
    </lineage>
</organism>
<dbReference type="AlphaFoldDB" id="A0A6N0HTM3"/>
<dbReference type="SUPFAM" id="SSF53850">
    <property type="entry name" value="Periplasmic binding protein-like II"/>
    <property type="match status" value="1"/>
</dbReference>
<evidence type="ECO:0000259" key="2">
    <source>
        <dbReference type="Pfam" id="PF03466"/>
    </source>
</evidence>
<evidence type="ECO:0000313" key="4">
    <source>
        <dbReference type="Proteomes" id="UP000509658"/>
    </source>
</evidence>
<keyword evidence="4" id="KW-1185">Reference proteome</keyword>
<protein>
    <recommendedName>
        <fullName evidence="2">LysR substrate-binding domain-containing protein</fullName>
    </recommendedName>
</protein>
<reference evidence="3 4" key="1">
    <citation type="submission" date="2020-05" db="EMBL/GenBank/DDBJ databases">
        <title>Horizontal transmission and recombination maintain forever young bacterial symbiont genomes.</title>
        <authorList>
            <person name="Russell S.L."/>
            <person name="Pepper-Tunick E."/>
            <person name="Svedberg J."/>
            <person name="Byrne A."/>
            <person name="Ruelas Castillo J."/>
            <person name="Vollmers C."/>
            <person name="Beinart R.A."/>
            <person name="Corbett-Detig R."/>
        </authorList>
    </citation>
    <scope>NUCLEOTIDE SEQUENCE [LARGE SCALE GENOMIC DNA]</scope>
    <source>
        <strain evidence="3">Santa_Monica_outfall</strain>
    </source>
</reference>
<accession>A0A6N0HTM3</accession>
<name>A0A6N0HTM3_9GAMM</name>
<feature type="domain" description="LysR substrate-binding" evidence="2">
    <location>
        <begin position="4"/>
        <end position="83"/>
    </location>
</feature>
<dbReference type="PANTHER" id="PTHR30537">
    <property type="entry name" value="HTH-TYPE TRANSCRIPTIONAL REGULATOR"/>
    <property type="match status" value="1"/>
</dbReference>
<dbReference type="InterPro" id="IPR005119">
    <property type="entry name" value="LysR_subst-bd"/>
</dbReference>
<dbReference type="Proteomes" id="UP000509658">
    <property type="component" value="Chromosome"/>
</dbReference>
<evidence type="ECO:0000313" key="3">
    <source>
        <dbReference type="EMBL" id="QKQ25537.1"/>
    </source>
</evidence>
<sequence>MKATPRLRMLSNNGNMILNATIAGRGISLLPTFECHAAISSGELVPIMLDHSIIQLNLYALYLSRRHLPVRVRTFIDFIAEQLSGTPPWDQELGEYLPK</sequence>
<dbReference type="Pfam" id="PF03466">
    <property type="entry name" value="LysR_substrate"/>
    <property type="match status" value="1"/>
</dbReference>
<dbReference type="PANTHER" id="PTHR30537:SF5">
    <property type="entry name" value="HTH-TYPE TRANSCRIPTIONAL ACTIVATOR TTDR-RELATED"/>
    <property type="match status" value="1"/>
</dbReference>
<comment type="similarity">
    <text evidence="1">Belongs to the LysR transcriptional regulatory family.</text>
</comment>
<proteinExistence type="inferred from homology"/>
<gene>
    <name evidence="3" type="ORF">HUE57_03910</name>
</gene>
<evidence type="ECO:0000256" key="1">
    <source>
        <dbReference type="ARBA" id="ARBA00009437"/>
    </source>
</evidence>
<dbReference type="Gene3D" id="3.40.190.290">
    <property type="match status" value="1"/>
</dbReference>
<dbReference type="InterPro" id="IPR058163">
    <property type="entry name" value="LysR-type_TF_proteobact-type"/>
</dbReference>